<dbReference type="InterPro" id="IPR042258">
    <property type="entry name" value="DGOK_N"/>
</dbReference>
<protein>
    <submittedName>
        <fullName evidence="1">2-dehydro-3-deoxygalactonokinase</fullName>
    </submittedName>
</protein>
<gene>
    <name evidence="1" type="ORF">ACFO5X_08145</name>
</gene>
<sequence>MDKAEWIAVDWGTSTLRLWAMQGDRVLAERRGDDGMGRLDPGQYEPTLLRHAEDWLTPGRVTEVLVCGMAGARTGWHEAPYRPVPCTPAGPGAVSVDTADPRLSVRILPGLSQARPADVMRGEETQIAGFLASRPRFDGVLCLPGTHTKWVQISAGEVVSFRTFMTGELFALLSTQSVLRLSVAPGGSDAAVFRQALGDAISRPESLASALFSLRAAHLLEGQDPVAARARLSGLLIGLELAGARPWWLGAQVVLIGAAGVTDPYRAALAEQGLTAEVVSGESMVLAGLCAARTGDLA</sequence>
<proteinExistence type="predicted"/>
<accession>A0ABV9KEB7</accession>
<organism evidence="1 2">
    <name type="scientific">Seohaeicola nanhaiensis</name>
    <dbReference type="NCBI Taxonomy" id="1387282"/>
    <lineage>
        <taxon>Bacteria</taxon>
        <taxon>Pseudomonadati</taxon>
        <taxon>Pseudomonadota</taxon>
        <taxon>Alphaproteobacteria</taxon>
        <taxon>Rhodobacterales</taxon>
        <taxon>Roseobacteraceae</taxon>
        <taxon>Seohaeicola</taxon>
    </lineage>
</organism>
<dbReference type="InterPro" id="IPR042257">
    <property type="entry name" value="DGOK_C"/>
</dbReference>
<name>A0ABV9KEB7_9RHOB</name>
<dbReference type="Pfam" id="PF05035">
    <property type="entry name" value="DGOK"/>
    <property type="match status" value="1"/>
</dbReference>
<keyword evidence="2" id="KW-1185">Reference proteome</keyword>
<dbReference type="InterPro" id="IPR007729">
    <property type="entry name" value="DGOK"/>
</dbReference>
<dbReference type="Gene3D" id="3.30.420.300">
    <property type="entry name" value="2-keto-3-deoxy-galactonokinase, substrate binding domain"/>
    <property type="match status" value="1"/>
</dbReference>
<dbReference type="RefSeq" id="WP_380716804.1">
    <property type="nucleotide sequence ID" value="NZ_JBHSGI010000005.1"/>
</dbReference>
<dbReference type="Gene3D" id="3.30.420.310">
    <property type="entry name" value="2-keto-3-deoxy-galactonokinase, C-terminal domain"/>
    <property type="match status" value="1"/>
</dbReference>
<reference evidence="2" key="1">
    <citation type="journal article" date="2019" name="Int. J. Syst. Evol. Microbiol.">
        <title>The Global Catalogue of Microorganisms (GCM) 10K type strain sequencing project: providing services to taxonomists for standard genome sequencing and annotation.</title>
        <authorList>
            <consortium name="The Broad Institute Genomics Platform"/>
            <consortium name="The Broad Institute Genome Sequencing Center for Infectious Disease"/>
            <person name="Wu L."/>
            <person name="Ma J."/>
        </authorList>
    </citation>
    <scope>NUCLEOTIDE SEQUENCE [LARGE SCALE GENOMIC DNA]</scope>
    <source>
        <strain evidence="2">CGMCC 4.7283</strain>
    </source>
</reference>
<evidence type="ECO:0000313" key="1">
    <source>
        <dbReference type="EMBL" id="MFC4668520.1"/>
    </source>
</evidence>
<evidence type="ECO:0000313" key="2">
    <source>
        <dbReference type="Proteomes" id="UP001595973"/>
    </source>
</evidence>
<dbReference type="EMBL" id="JBHSGI010000005">
    <property type="protein sequence ID" value="MFC4668520.1"/>
    <property type="molecule type" value="Genomic_DNA"/>
</dbReference>
<dbReference type="Proteomes" id="UP001595973">
    <property type="component" value="Unassembled WGS sequence"/>
</dbReference>
<comment type="caution">
    <text evidence="1">The sequence shown here is derived from an EMBL/GenBank/DDBJ whole genome shotgun (WGS) entry which is preliminary data.</text>
</comment>